<dbReference type="SUPFAM" id="SSF52172">
    <property type="entry name" value="CheY-like"/>
    <property type="match status" value="1"/>
</dbReference>
<feature type="modified residue" description="4-aspartylphosphate" evidence="4">
    <location>
        <position position="54"/>
    </location>
</feature>
<dbReference type="InterPro" id="IPR001789">
    <property type="entry name" value="Sig_transdc_resp-reg_receiver"/>
</dbReference>
<dbReference type="Pfam" id="PF00196">
    <property type="entry name" value="GerE"/>
    <property type="match status" value="1"/>
</dbReference>
<keyword evidence="2" id="KW-0238">DNA-binding</keyword>
<name>A0A7X1ZI32_9PROT</name>
<comment type="caution">
    <text evidence="7">The sequence shown here is derived from an EMBL/GenBank/DDBJ whole genome shotgun (WGS) entry which is preliminary data.</text>
</comment>
<evidence type="ECO:0000256" key="3">
    <source>
        <dbReference type="ARBA" id="ARBA00023163"/>
    </source>
</evidence>
<evidence type="ECO:0000313" key="7">
    <source>
        <dbReference type="EMBL" id="MQX38344.1"/>
    </source>
</evidence>
<dbReference type="InterPro" id="IPR039420">
    <property type="entry name" value="WalR-like"/>
</dbReference>
<evidence type="ECO:0000259" key="5">
    <source>
        <dbReference type="PROSITE" id="PS50043"/>
    </source>
</evidence>
<dbReference type="SUPFAM" id="SSF46894">
    <property type="entry name" value="C-terminal effector domain of the bipartite response regulators"/>
    <property type="match status" value="1"/>
</dbReference>
<evidence type="ECO:0000256" key="2">
    <source>
        <dbReference type="ARBA" id="ARBA00023125"/>
    </source>
</evidence>
<dbReference type="GO" id="GO:0006355">
    <property type="term" value="P:regulation of DNA-templated transcription"/>
    <property type="evidence" value="ECO:0007669"/>
    <property type="project" value="InterPro"/>
</dbReference>
<proteinExistence type="predicted"/>
<dbReference type="EMBL" id="WIVE01000090">
    <property type="protein sequence ID" value="MQX38344.1"/>
    <property type="molecule type" value="Genomic_DNA"/>
</dbReference>
<dbReference type="RefSeq" id="WP_153346722.1">
    <property type="nucleotide sequence ID" value="NZ_WIVE01000090.1"/>
</dbReference>
<dbReference type="GO" id="GO:0003677">
    <property type="term" value="F:DNA binding"/>
    <property type="evidence" value="ECO:0007669"/>
    <property type="project" value="UniProtKB-KW"/>
</dbReference>
<dbReference type="InterPro" id="IPR000792">
    <property type="entry name" value="Tscrpt_reg_LuxR_C"/>
</dbReference>
<dbReference type="PRINTS" id="PR00038">
    <property type="entry name" value="HTHLUXR"/>
</dbReference>
<dbReference type="PROSITE" id="PS00622">
    <property type="entry name" value="HTH_LUXR_1"/>
    <property type="match status" value="1"/>
</dbReference>
<dbReference type="Proteomes" id="UP000434582">
    <property type="component" value="Unassembled WGS sequence"/>
</dbReference>
<dbReference type="PROSITE" id="PS50043">
    <property type="entry name" value="HTH_LUXR_2"/>
    <property type="match status" value="1"/>
</dbReference>
<reference evidence="7 8" key="1">
    <citation type="submission" date="2019-10" db="EMBL/GenBank/DDBJ databases">
        <title>Draft whole-genome sequence of the purple nonsulfur photosynthetic bacterium Roseospira navarrensis DSM 15114.</title>
        <authorList>
            <person name="Kyndt J.A."/>
            <person name="Meyer T.E."/>
        </authorList>
    </citation>
    <scope>NUCLEOTIDE SEQUENCE [LARGE SCALE GENOMIC DNA]</scope>
    <source>
        <strain evidence="7 8">DSM 15114</strain>
    </source>
</reference>
<dbReference type="PANTHER" id="PTHR43214:SF24">
    <property type="entry name" value="TRANSCRIPTIONAL REGULATORY PROTEIN NARL-RELATED"/>
    <property type="match status" value="1"/>
</dbReference>
<dbReference type="InterPro" id="IPR011006">
    <property type="entry name" value="CheY-like_superfamily"/>
</dbReference>
<dbReference type="PANTHER" id="PTHR43214">
    <property type="entry name" value="TWO-COMPONENT RESPONSE REGULATOR"/>
    <property type="match status" value="1"/>
</dbReference>
<dbReference type="PROSITE" id="PS50110">
    <property type="entry name" value="RESPONSE_REGULATORY"/>
    <property type="match status" value="1"/>
</dbReference>
<evidence type="ECO:0000256" key="4">
    <source>
        <dbReference type="PROSITE-ProRule" id="PRU00169"/>
    </source>
</evidence>
<evidence type="ECO:0000313" key="8">
    <source>
        <dbReference type="Proteomes" id="UP000434582"/>
    </source>
</evidence>
<feature type="domain" description="Response regulatory" evidence="6">
    <location>
        <begin position="3"/>
        <end position="117"/>
    </location>
</feature>
<feature type="domain" description="HTH luxR-type" evidence="5">
    <location>
        <begin position="144"/>
        <end position="209"/>
    </location>
</feature>
<dbReference type="OrthoDB" id="9814495at2"/>
<dbReference type="SMART" id="SM00421">
    <property type="entry name" value="HTH_LUXR"/>
    <property type="match status" value="1"/>
</dbReference>
<sequence length="216" mass="23657">MVRVALATDIRLFRDWLADTLQRNDRFRIVASAPDLAALDSGIREHGPDIALVDTRLPEARQWVAGASDRYQGVRFVGFGSGGDVESKANWIAAGVCDVIDRNCSLTEFVETLVAASRHEALLEPRVVRAVITRLHAASRGTGSDIRLDGLTRTEKRILTELERGLANKEIACNLNCAEATVKNHLHSIYTKTGLGNRMKLAAWYRVQRGPGAGAP</sequence>
<dbReference type="InterPro" id="IPR016032">
    <property type="entry name" value="Sig_transdc_resp-reg_C-effctor"/>
</dbReference>
<evidence type="ECO:0008006" key="9">
    <source>
        <dbReference type="Google" id="ProtNLM"/>
    </source>
</evidence>
<protein>
    <recommendedName>
        <fullName evidence="9">LuxR family transcriptional regulator</fullName>
    </recommendedName>
</protein>
<organism evidence="7 8">
    <name type="scientific">Roseospira navarrensis</name>
    <dbReference type="NCBI Taxonomy" id="140058"/>
    <lineage>
        <taxon>Bacteria</taxon>
        <taxon>Pseudomonadati</taxon>
        <taxon>Pseudomonadota</taxon>
        <taxon>Alphaproteobacteria</taxon>
        <taxon>Rhodospirillales</taxon>
        <taxon>Rhodospirillaceae</taxon>
        <taxon>Roseospira</taxon>
    </lineage>
</organism>
<dbReference type="AlphaFoldDB" id="A0A7X1ZI32"/>
<accession>A0A7X1ZI32</accession>
<gene>
    <name evidence="7" type="ORF">GHC57_17645</name>
</gene>
<dbReference type="CDD" id="cd06170">
    <property type="entry name" value="LuxR_C_like"/>
    <property type="match status" value="1"/>
</dbReference>
<evidence type="ECO:0000256" key="1">
    <source>
        <dbReference type="ARBA" id="ARBA00023015"/>
    </source>
</evidence>
<keyword evidence="3" id="KW-0804">Transcription</keyword>
<dbReference type="GO" id="GO:0000160">
    <property type="term" value="P:phosphorelay signal transduction system"/>
    <property type="evidence" value="ECO:0007669"/>
    <property type="project" value="InterPro"/>
</dbReference>
<keyword evidence="4" id="KW-0597">Phosphoprotein</keyword>
<keyword evidence="8" id="KW-1185">Reference proteome</keyword>
<evidence type="ECO:0000259" key="6">
    <source>
        <dbReference type="PROSITE" id="PS50110"/>
    </source>
</evidence>
<dbReference type="Gene3D" id="3.40.50.2300">
    <property type="match status" value="1"/>
</dbReference>
<keyword evidence="1" id="KW-0805">Transcription regulation</keyword>